<organism evidence="2 3">
    <name type="scientific">Lingula anatina</name>
    <name type="common">Brachiopod</name>
    <name type="synonym">Lingula unguis</name>
    <dbReference type="NCBI Taxonomy" id="7574"/>
    <lineage>
        <taxon>Eukaryota</taxon>
        <taxon>Metazoa</taxon>
        <taxon>Spiralia</taxon>
        <taxon>Lophotrochozoa</taxon>
        <taxon>Brachiopoda</taxon>
        <taxon>Linguliformea</taxon>
        <taxon>Lingulata</taxon>
        <taxon>Lingulida</taxon>
        <taxon>Linguloidea</taxon>
        <taxon>Lingulidae</taxon>
        <taxon>Lingula</taxon>
    </lineage>
</organism>
<reference evidence="3" key="1">
    <citation type="submission" date="2025-08" db="UniProtKB">
        <authorList>
            <consortium name="RefSeq"/>
        </authorList>
    </citation>
    <scope>IDENTIFICATION</scope>
    <source>
        <tissue evidence="3">Gonads</tissue>
    </source>
</reference>
<sequence>MGEEEGIEVRFTLPVNFDPEKEREITKSLLKCSENVEQQLLHPPVPILYNSWVDVLGGWVIEPSKTVERVPKKRKTKKPIPVNENKTDIQGDYRNSNYNDFSNSGNLTSRSDEDVWPGYVPDWKAGVEAHTYRYVPNNGKYRARKFAKSYGGPPTKIQRHVYDRPVVLSMEQKVLQKEIQRDLRREFEQYEMQKIKTTVEQKESSTNNVDSGRTKKGLSPVTKDLKFQRPGSPRSKSASDSDTPAIYLPMMGKTVSENFIDKFTTKISIFEEEVRSDLKKFNKKSGNSDGDKIDNTGFRLGRLKSDKSKYSGKTPQKTEQLAQETFSVRQIYNSDKSFKHGRSKDLQQEANIGAVAGANNARHQLHNRFMGDMITVPLSNISSPETPQGAGYEEISPWYEKERMWMRDFDNGRPNSNHIPDTKLLEGSLTATRYCVGVGPRGDTGGSSNNSSADSKRKTTNAPGYSSTKSVTNSSEKRNTKHNRSKQKQPTKSGIKEEAKGVILDTDDSSTKFILNGFHAAPLGILKDREMTLSDKPDTLNNPFKGNILPQISGKRIEVPVGSNKVM</sequence>
<dbReference type="Proteomes" id="UP000085678">
    <property type="component" value="Unplaced"/>
</dbReference>
<evidence type="ECO:0000313" key="3">
    <source>
        <dbReference type="RefSeq" id="XP_013422216.1"/>
    </source>
</evidence>
<evidence type="ECO:0000313" key="2">
    <source>
        <dbReference type="Proteomes" id="UP000085678"/>
    </source>
</evidence>
<feature type="region of interest" description="Disordered" evidence="1">
    <location>
        <begin position="439"/>
        <end position="500"/>
    </location>
</feature>
<keyword evidence="2" id="KW-1185">Reference proteome</keyword>
<feature type="region of interest" description="Disordered" evidence="1">
    <location>
        <begin position="198"/>
        <end position="244"/>
    </location>
</feature>
<dbReference type="GeneID" id="106182112"/>
<feature type="compositionally biased region" description="Basic residues" evidence="1">
    <location>
        <begin position="479"/>
        <end position="489"/>
    </location>
</feature>
<gene>
    <name evidence="3" type="primary">LOC106182112</name>
</gene>
<proteinExistence type="predicted"/>
<feature type="region of interest" description="Disordered" evidence="1">
    <location>
        <begin position="72"/>
        <end position="98"/>
    </location>
</feature>
<dbReference type="KEGG" id="lak:106182112"/>
<dbReference type="OrthoDB" id="6064627at2759"/>
<dbReference type="InParanoid" id="A0A1S3KJ26"/>
<feature type="compositionally biased region" description="Polar residues" evidence="1">
    <location>
        <begin position="460"/>
        <end position="474"/>
    </location>
</feature>
<dbReference type="AlphaFoldDB" id="A0A1S3KJ26"/>
<dbReference type="RefSeq" id="XP_013422216.1">
    <property type="nucleotide sequence ID" value="XM_013566762.2"/>
</dbReference>
<name>A0A1S3KJ26_LINAN</name>
<accession>A0A1S3KJ26</accession>
<protein>
    <submittedName>
        <fullName evidence="3">Uncharacterized protein LOC106182112</fullName>
    </submittedName>
</protein>
<evidence type="ECO:0000256" key="1">
    <source>
        <dbReference type="SAM" id="MobiDB-lite"/>
    </source>
</evidence>